<dbReference type="Proteomes" id="UP000762676">
    <property type="component" value="Unassembled WGS sequence"/>
</dbReference>
<reference evidence="5 6" key="1">
    <citation type="journal article" date="2021" name="Elife">
        <title>Chloroplast acquisition without the gene transfer in kleptoplastic sea slugs, Plakobranchus ocellatus.</title>
        <authorList>
            <person name="Maeda T."/>
            <person name="Takahashi S."/>
            <person name="Yoshida T."/>
            <person name="Shimamura S."/>
            <person name="Takaki Y."/>
            <person name="Nagai Y."/>
            <person name="Toyoda A."/>
            <person name="Suzuki Y."/>
            <person name="Arimoto A."/>
            <person name="Ishii H."/>
            <person name="Satoh N."/>
            <person name="Nishiyama T."/>
            <person name="Hasebe M."/>
            <person name="Maruyama T."/>
            <person name="Minagawa J."/>
            <person name="Obokata J."/>
            <person name="Shigenobu S."/>
        </authorList>
    </citation>
    <scope>NUCLEOTIDE SEQUENCE [LARGE SCALE GENOMIC DNA]</scope>
</reference>
<dbReference type="GO" id="GO:0070979">
    <property type="term" value="P:protein K11-linked ubiquitination"/>
    <property type="evidence" value="ECO:0007669"/>
    <property type="project" value="TreeGrafter"/>
</dbReference>
<keyword evidence="2" id="KW-0498">Mitosis</keyword>
<keyword evidence="1" id="KW-0132">Cell division</keyword>
<dbReference type="AlphaFoldDB" id="A0AAV4EIA7"/>
<dbReference type="GO" id="GO:0005680">
    <property type="term" value="C:anaphase-promoting complex"/>
    <property type="evidence" value="ECO:0007669"/>
    <property type="project" value="InterPro"/>
</dbReference>
<protein>
    <submittedName>
        <fullName evidence="5">Anaphase-promoting complex subunit 1</fullName>
    </submittedName>
</protein>
<comment type="caution">
    <text evidence="5">The sequence shown here is derived from an EMBL/GenBank/DDBJ whole genome shotgun (WGS) entry which is preliminary data.</text>
</comment>
<evidence type="ECO:0000256" key="4">
    <source>
        <dbReference type="SAM" id="MobiDB-lite"/>
    </source>
</evidence>
<dbReference type="GO" id="GO:0007091">
    <property type="term" value="P:metaphase/anaphase transition of mitotic cell cycle"/>
    <property type="evidence" value="ECO:0007669"/>
    <property type="project" value="TreeGrafter"/>
</dbReference>
<dbReference type="GO" id="GO:0031145">
    <property type="term" value="P:anaphase-promoting complex-dependent catabolic process"/>
    <property type="evidence" value="ECO:0007669"/>
    <property type="project" value="TreeGrafter"/>
</dbReference>
<dbReference type="PANTHER" id="PTHR12827:SF3">
    <property type="entry name" value="ANAPHASE-PROMOTING COMPLEX SUBUNIT 1"/>
    <property type="match status" value="1"/>
</dbReference>
<dbReference type="PANTHER" id="PTHR12827">
    <property type="entry name" value="MEIOTIC CHECKPOINT REGULATOR TSG24 FAMILY MEMBER"/>
    <property type="match status" value="1"/>
</dbReference>
<keyword evidence="3" id="KW-0131">Cell cycle</keyword>
<feature type="compositionally biased region" description="Basic and acidic residues" evidence="4">
    <location>
        <begin position="1"/>
        <end position="10"/>
    </location>
</feature>
<name>A0AAV4EIA7_9GAST</name>
<proteinExistence type="predicted"/>
<dbReference type="InterPro" id="IPR024990">
    <property type="entry name" value="Apc1"/>
</dbReference>
<organism evidence="5 6">
    <name type="scientific">Elysia marginata</name>
    <dbReference type="NCBI Taxonomy" id="1093978"/>
    <lineage>
        <taxon>Eukaryota</taxon>
        <taxon>Metazoa</taxon>
        <taxon>Spiralia</taxon>
        <taxon>Lophotrochozoa</taxon>
        <taxon>Mollusca</taxon>
        <taxon>Gastropoda</taxon>
        <taxon>Heterobranchia</taxon>
        <taxon>Euthyneura</taxon>
        <taxon>Panpulmonata</taxon>
        <taxon>Sacoglossa</taxon>
        <taxon>Placobranchoidea</taxon>
        <taxon>Plakobranchidae</taxon>
        <taxon>Elysia</taxon>
    </lineage>
</organism>
<accession>A0AAV4EIA7</accession>
<sequence>MASRTGRQDMAELASLTPETPSVRPPMSAPREKEDAENENEDGMEHLDEEVLKLRFPRDVRVREVRKLLQSSRPVPITIKQLPEVSDHHFMEKQEKVLLAICIRTMALPVG</sequence>
<dbReference type="EMBL" id="BMAT01000155">
    <property type="protein sequence ID" value="GFR60833.1"/>
    <property type="molecule type" value="Genomic_DNA"/>
</dbReference>
<gene>
    <name evidence="5" type="ORF">ElyMa_000089800</name>
</gene>
<keyword evidence="6" id="KW-1185">Reference proteome</keyword>
<evidence type="ECO:0000313" key="5">
    <source>
        <dbReference type="EMBL" id="GFR60833.1"/>
    </source>
</evidence>
<evidence type="ECO:0000313" key="6">
    <source>
        <dbReference type="Proteomes" id="UP000762676"/>
    </source>
</evidence>
<feature type="non-terminal residue" evidence="5">
    <location>
        <position position="111"/>
    </location>
</feature>
<evidence type="ECO:0000256" key="1">
    <source>
        <dbReference type="ARBA" id="ARBA00022618"/>
    </source>
</evidence>
<dbReference type="GO" id="GO:0060090">
    <property type="term" value="F:molecular adaptor activity"/>
    <property type="evidence" value="ECO:0007669"/>
    <property type="project" value="TreeGrafter"/>
</dbReference>
<feature type="region of interest" description="Disordered" evidence="4">
    <location>
        <begin position="1"/>
        <end position="48"/>
    </location>
</feature>
<evidence type="ECO:0000256" key="3">
    <source>
        <dbReference type="ARBA" id="ARBA00023306"/>
    </source>
</evidence>
<dbReference type="GO" id="GO:0051301">
    <property type="term" value="P:cell division"/>
    <property type="evidence" value="ECO:0007669"/>
    <property type="project" value="UniProtKB-KW"/>
</dbReference>
<evidence type="ECO:0000256" key="2">
    <source>
        <dbReference type="ARBA" id="ARBA00022776"/>
    </source>
</evidence>